<dbReference type="Proteomes" id="UP000192327">
    <property type="component" value="Unassembled WGS sequence"/>
</dbReference>
<proteinExistence type="predicted"/>
<dbReference type="STRING" id="342002.BST15_06140"/>
<gene>
    <name evidence="6" type="ORF">BST15_06140</name>
    <name evidence="5" type="ORF">WR43_07415</name>
</gene>
<dbReference type="InterPro" id="IPR036388">
    <property type="entry name" value="WH-like_DNA-bd_sf"/>
</dbReference>
<dbReference type="Pfam" id="PF00392">
    <property type="entry name" value="GntR"/>
    <property type="match status" value="1"/>
</dbReference>
<protein>
    <submittedName>
        <fullName evidence="5">GntR family transcriptional regulator</fullName>
    </submittedName>
</protein>
<sequence length="221" mass="24363">MPKKYGFKEKDLVVYHIVDLVLAGELRTGDRIIRDAIASAVGVSRLPVQQAIDQLEQQGVLTSVYHRGVFVSRFDEAVVREQHELHGTLNAIPSARAAVSPTPRVLAELDAALRDLRANKAPAGFQDAALEFRRILVEEYAGPPLQAAISASRVFMPRGFWGSYVNEHDEFLPSFEAEAAAIHQRDPEAARTACMERAELQAEVVLAELTRRGVLRPIGSV</sequence>
<dbReference type="SMART" id="SM00345">
    <property type="entry name" value="HTH_GNTR"/>
    <property type="match status" value="1"/>
</dbReference>
<keyword evidence="1" id="KW-0805">Transcription regulation</keyword>
<keyword evidence="3" id="KW-0804">Transcription</keyword>
<evidence type="ECO:0000256" key="3">
    <source>
        <dbReference type="ARBA" id="ARBA00023163"/>
    </source>
</evidence>
<dbReference type="SUPFAM" id="SSF46785">
    <property type="entry name" value="Winged helix' DNA-binding domain"/>
    <property type="match status" value="1"/>
</dbReference>
<reference evidence="5" key="2">
    <citation type="submission" date="2015-04" db="EMBL/GenBank/DDBJ databases">
        <title>Genome sequence of Mycobacterium arupense strain GUC1.</title>
        <authorList>
            <person name="Greninger A.L."/>
            <person name="Cunningham G."/>
            <person name="Chiu C.Y."/>
            <person name="Miller S."/>
        </authorList>
    </citation>
    <scope>NUCLEOTIDE SEQUENCE</scope>
    <source>
        <strain evidence="5">GUC1</strain>
    </source>
</reference>
<dbReference type="Proteomes" id="UP000034416">
    <property type="component" value="Unassembled WGS sequence"/>
</dbReference>
<evidence type="ECO:0000313" key="8">
    <source>
        <dbReference type="Proteomes" id="UP000192327"/>
    </source>
</evidence>
<dbReference type="GO" id="GO:0003677">
    <property type="term" value="F:DNA binding"/>
    <property type="evidence" value="ECO:0007669"/>
    <property type="project" value="UniProtKB-KW"/>
</dbReference>
<comment type="caution">
    <text evidence="5">The sequence shown here is derived from an EMBL/GenBank/DDBJ whole genome shotgun (WGS) entry which is preliminary data.</text>
</comment>
<dbReference type="AlphaFoldDB" id="A0A0F5N0W3"/>
<dbReference type="EMBL" id="LASW01000022">
    <property type="protein sequence ID" value="KKB99897.1"/>
    <property type="molecule type" value="Genomic_DNA"/>
</dbReference>
<keyword evidence="8" id="KW-1185">Reference proteome</keyword>
<evidence type="ECO:0000256" key="1">
    <source>
        <dbReference type="ARBA" id="ARBA00023015"/>
    </source>
</evidence>
<reference evidence="6 8" key="3">
    <citation type="submission" date="2016-12" db="EMBL/GenBank/DDBJ databases">
        <title>The new phylogeny of genus Mycobacterium.</title>
        <authorList>
            <person name="Tortoli E."/>
            <person name="Trovato A."/>
            <person name="Cirillo D.M."/>
        </authorList>
    </citation>
    <scope>NUCLEOTIDE SEQUENCE [LARGE SCALE GENOMIC DNA]</scope>
    <source>
        <strain evidence="6 8">DSM 44942</strain>
    </source>
</reference>
<dbReference type="PANTHER" id="PTHR43537">
    <property type="entry name" value="TRANSCRIPTIONAL REGULATOR, GNTR FAMILY"/>
    <property type="match status" value="1"/>
</dbReference>
<dbReference type="OrthoDB" id="9816161at2"/>
<dbReference type="Pfam" id="PF07729">
    <property type="entry name" value="FCD"/>
    <property type="match status" value="1"/>
</dbReference>
<name>A0A0F5N0W3_9MYCO</name>
<dbReference type="PROSITE" id="PS50949">
    <property type="entry name" value="HTH_GNTR"/>
    <property type="match status" value="1"/>
</dbReference>
<dbReference type="SUPFAM" id="SSF48008">
    <property type="entry name" value="GntR ligand-binding domain-like"/>
    <property type="match status" value="1"/>
</dbReference>
<dbReference type="InterPro" id="IPR011711">
    <property type="entry name" value="GntR_C"/>
</dbReference>
<evidence type="ECO:0000313" key="7">
    <source>
        <dbReference type="Proteomes" id="UP000034416"/>
    </source>
</evidence>
<dbReference type="PATRIC" id="fig|342002.3.peg.1844"/>
<evidence type="ECO:0000259" key="4">
    <source>
        <dbReference type="PROSITE" id="PS50949"/>
    </source>
</evidence>
<dbReference type="Gene3D" id="1.10.10.10">
    <property type="entry name" value="Winged helix-like DNA-binding domain superfamily/Winged helix DNA-binding domain"/>
    <property type="match status" value="1"/>
</dbReference>
<evidence type="ECO:0000313" key="5">
    <source>
        <dbReference type="EMBL" id="KKB99897.1"/>
    </source>
</evidence>
<evidence type="ECO:0000313" key="6">
    <source>
        <dbReference type="EMBL" id="ORA00043.1"/>
    </source>
</evidence>
<organism evidence="5 7">
    <name type="scientific">Mycolicibacter arupensis</name>
    <dbReference type="NCBI Taxonomy" id="342002"/>
    <lineage>
        <taxon>Bacteria</taxon>
        <taxon>Bacillati</taxon>
        <taxon>Actinomycetota</taxon>
        <taxon>Actinomycetes</taxon>
        <taxon>Mycobacteriales</taxon>
        <taxon>Mycobacteriaceae</taxon>
        <taxon>Mycolicibacter</taxon>
    </lineage>
</organism>
<dbReference type="Gene3D" id="1.20.120.530">
    <property type="entry name" value="GntR ligand-binding domain-like"/>
    <property type="match status" value="1"/>
</dbReference>
<dbReference type="EMBL" id="MVHH01000008">
    <property type="protein sequence ID" value="ORA00043.1"/>
    <property type="molecule type" value="Genomic_DNA"/>
</dbReference>
<dbReference type="PANTHER" id="PTHR43537:SF45">
    <property type="entry name" value="GNTR FAMILY REGULATORY PROTEIN"/>
    <property type="match status" value="1"/>
</dbReference>
<evidence type="ECO:0000256" key="2">
    <source>
        <dbReference type="ARBA" id="ARBA00023125"/>
    </source>
</evidence>
<feature type="domain" description="HTH gntR-type" evidence="4">
    <location>
        <begin position="7"/>
        <end position="74"/>
    </location>
</feature>
<dbReference type="InterPro" id="IPR000524">
    <property type="entry name" value="Tscrpt_reg_HTH_GntR"/>
</dbReference>
<reference evidence="7" key="1">
    <citation type="submission" date="2015-04" db="EMBL/GenBank/DDBJ databases">
        <title>Genome sequence of Mycobacterium arupense GUC1.</title>
        <authorList>
            <person name="Greninger A.L."/>
            <person name="Cunningham G."/>
            <person name="Chiu C.Y."/>
            <person name="Miller S."/>
        </authorList>
    </citation>
    <scope>NUCLEOTIDE SEQUENCE [LARGE SCALE GENOMIC DNA]</scope>
    <source>
        <strain evidence="7">GUC1</strain>
    </source>
</reference>
<accession>A0A0F5N0W3</accession>
<dbReference type="RefSeq" id="WP_046188938.1">
    <property type="nucleotide sequence ID" value="NZ_JACKUJ010000048.1"/>
</dbReference>
<dbReference type="InterPro" id="IPR008920">
    <property type="entry name" value="TF_FadR/GntR_C"/>
</dbReference>
<dbReference type="InterPro" id="IPR036390">
    <property type="entry name" value="WH_DNA-bd_sf"/>
</dbReference>
<dbReference type="GO" id="GO:0003700">
    <property type="term" value="F:DNA-binding transcription factor activity"/>
    <property type="evidence" value="ECO:0007669"/>
    <property type="project" value="InterPro"/>
</dbReference>
<keyword evidence="2" id="KW-0238">DNA-binding</keyword>